<dbReference type="Pfam" id="PF15997">
    <property type="entry name" value="DUF4772"/>
    <property type="match status" value="1"/>
</dbReference>
<dbReference type="AlphaFoldDB" id="A0A0B7AS88"/>
<keyword evidence="8" id="KW-0539">Nucleus</keyword>
<evidence type="ECO:0000256" key="7">
    <source>
        <dbReference type="ARBA" id="ARBA00023163"/>
    </source>
</evidence>
<comment type="subcellular location">
    <subcellularLocation>
        <location evidence="1">Nucleus</location>
    </subcellularLocation>
</comment>
<sequence length="577" mass="64977">MFWTKKLAKRSIIGTRVSALWPQDGRYYPGIVQSQVYEETITADAVYDIIFDDGFTHHIKSRNVVGPGFQQVTSTVLKRGQKVFLTLNGREVNGVVLHHNHVIDEVVVKLRNQNGEDYDTTRRLEEIRLLESRKSARLVDHADTDYSKLADLQLNVCDSHIISKRRIPSNVIDVPSPSFEKHNIRRRRRQGPLSVEFATDHRGALSDLVSMDETVAALVLTSLSVSPASPSWTAAYIQSGNIDSKETYCPYPDSHLSSSVASGGFFRGYLERGNHSPPLMLPPLSESAPATMEYKLPITDDDDDNPENSSQITLTPTCQENDATIYKCTWRGCCVMTTTRNKIERHIRRDHFHRDSDIELTDNEEDFHYTEMDANHQAINTMTKSFAALNTLSPNEKISFFHKNICNNVSNAEKETVIPCESETGHGSNNGDSLSGSCPSSEHGEERISDPDYLIKDLTAAFSSNETTSSQGQTTPLSVTADKDQIKKSLSWQSNCPSLGVLISPSQRSSKPTPQERLSQHQAQSPKSNTVRSTFKVTQHRRTRSEVRKCRKVYGMENRELWCTQCKWKKACTKFID</sequence>
<feature type="compositionally biased region" description="Polar residues" evidence="9">
    <location>
        <begin position="504"/>
        <end position="533"/>
    </location>
</feature>
<evidence type="ECO:0000259" key="10">
    <source>
        <dbReference type="Pfam" id="PF15997"/>
    </source>
</evidence>
<name>A0A0B7AS88_9EUPU</name>
<dbReference type="GO" id="GO:0005634">
    <property type="term" value="C:nucleus"/>
    <property type="evidence" value="ECO:0007669"/>
    <property type="project" value="UniProtKB-SubCell"/>
</dbReference>
<dbReference type="GO" id="GO:0003700">
    <property type="term" value="F:DNA-binding transcription factor activity"/>
    <property type="evidence" value="ECO:0007669"/>
    <property type="project" value="TreeGrafter"/>
</dbReference>
<feature type="region of interest" description="Disordered" evidence="9">
    <location>
        <begin position="499"/>
        <end position="533"/>
    </location>
</feature>
<evidence type="ECO:0000256" key="3">
    <source>
        <dbReference type="ARBA" id="ARBA00022771"/>
    </source>
</evidence>
<evidence type="ECO:0000256" key="4">
    <source>
        <dbReference type="ARBA" id="ARBA00022833"/>
    </source>
</evidence>
<evidence type="ECO:0000256" key="6">
    <source>
        <dbReference type="ARBA" id="ARBA00023125"/>
    </source>
</evidence>
<feature type="domain" description="DUF4772" evidence="10">
    <location>
        <begin position="5"/>
        <end position="110"/>
    </location>
</feature>
<dbReference type="GO" id="GO:0006357">
    <property type="term" value="P:regulation of transcription by RNA polymerase II"/>
    <property type="evidence" value="ECO:0007669"/>
    <property type="project" value="TreeGrafter"/>
</dbReference>
<keyword evidence="3" id="KW-0863">Zinc-finger</keyword>
<evidence type="ECO:0000313" key="11">
    <source>
        <dbReference type="EMBL" id="CEK83889.1"/>
    </source>
</evidence>
<keyword evidence="2" id="KW-0479">Metal-binding</keyword>
<dbReference type="PANTHER" id="PTHR13006:SF9">
    <property type="entry name" value="GLUCOSE TRANSPORTER 4 ENHANCER FACTOR, ISOFORM G"/>
    <property type="match status" value="1"/>
</dbReference>
<dbReference type="GO" id="GO:0000978">
    <property type="term" value="F:RNA polymerase II cis-regulatory region sequence-specific DNA binding"/>
    <property type="evidence" value="ECO:0007669"/>
    <property type="project" value="TreeGrafter"/>
</dbReference>
<dbReference type="Gene3D" id="2.30.30.140">
    <property type="match status" value="1"/>
</dbReference>
<dbReference type="GO" id="GO:0008270">
    <property type="term" value="F:zinc ion binding"/>
    <property type="evidence" value="ECO:0007669"/>
    <property type="project" value="UniProtKB-KW"/>
</dbReference>
<feature type="region of interest" description="Disordered" evidence="9">
    <location>
        <begin position="421"/>
        <end position="448"/>
    </location>
</feature>
<feature type="compositionally biased region" description="Polar residues" evidence="9">
    <location>
        <begin position="425"/>
        <end position="440"/>
    </location>
</feature>
<keyword evidence="5" id="KW-0805">Transcription regulation</keyword>
<protein>
    <recommendedName>
        <fullName evidence="10">DUF4772 domain-containing protein</fullName>
    </recommendedName>
</protein>
<dbReference type="EMBL" id="HACG01037024">
    <property type="protein sequence ID" value="CEK83889.1"/>
    <property type="molecule type" value="Transcribed_RNA"/>
</dbReference>
<proteinExistence type="predicted"/>
<keyword evidence="6" id="KW-0238">DNA-binding</keyword>
<evidence type="ECO:0000256" key="9">
    <source>
        <dbReference type="SAM" id="MobiDB-lite"/>
    </source>
</evidence>
<reference evidence="11" key="1">
    <citation type="submission" date="2014-12" db="EMBL/GenBank/DDBJ databases">
        <title>Insight into the proteome of Arion vulgaris.</title>
        <authorList>
            <person name="Aradska J."/>
            <person name="Bulat T."/>
            <person name="Smidak R."/>
            <person name="Sarate P."/>
            <person name="Gangsoo J."/>
            <person name="Sialana F."/>
            <person name="Bilban M."/>
            <person name="Lubec G."/>
        </authorList>
    </citation>
    <scope>NUCLEOTIDE SEQUENCE</scope>
    <source>
        <tissue evidence="11">Skin</tissue>
    </source>
</reference>
<keyword evidence="7" id="KW-0804">Transcription</keyword>
<keyword evidence="4" id="KW-0862">Zinc</keyword>
<evidence type="ECO:0000256" key="8">
    <source>
        <dbReference type="ARBA" id="ARBA00023242"/>
    </source>
</evidence>
<dbReference type="InterPro" id="IPR031940">
    <property type="entry name" value="DUF4772"/>
</dbReference>
<organism evidence="11">
    <name type="scientific">Arion vulgaris</name>
    <dbReference type="NCBI Taxonomy" id="1028688"/>
    <lineage>
        <taxon>Eukaryota</taxon>
        <taxon>Metazoa</taxon>
        <taxon>Spiralia</taxon>
        <taxon>Lophotrochozoa</taxon>
        <taxon>Mollusca</taxon>
        <taxon>Gastropoda</taxon>
        <taxon>Heterobranchia</taxon>
        <taxon>Euthyneura</taxon>
        <taxon>Panpulmonata</taxon>
        <taxon>Eupulmonata</taxon>
        <taxon>Stylommatophora</taxon>
        <taxon>Helicina</taxon>
        <taxon>Arionoidea</taxon>
        <taxon>Arionidae</taxon>
        <taxon>Arion</taxon>
    </lineage>
</organism>
<evidence type="ECO:0000256" key="1">
    <source>
        <dbReference type="ARBA" id="ARBA00004123"/>
    </source>
</evidence>
<accession>A0A0B7AS88</accession>
<gene>
    <name evidence="11" type="primary">ORF139529</name>
</gene>
<evidence type="ECO:0000256" key="2">
    <source>
        <dbReference type="ARBA" id="ARBA00022723"/>
    </source>
</evidence>
<dbReference type="SUPFAM" id="SSF63748">
    <property type="entry name" value="Tudor/PWWP/MBT"/>
    <property type="match status" value="1"/>
</dbReference>
<dbReference type="InterPro" id="IPR052253">
    <property type="entry name" value="CR1/CR2-DNA-binding_regulator"/>
</dbReference>
<evidence type="ECO:0000256" key="5">
    <source>
        <dbReference type="ARBA" id="ARBA00023015"/>
    </source>
</evidence>
<dbReference type="PANTHER" id="PTHR13006">
    <property type="entry name" value="PAPILLOMAVIRUS REGULATORY FACTOR PRF-1"/>
    <property type="match status" value="1"/>
</dbReference>
<dbReference type="SMART" id="SM01366">
    <property type="entry name" value="c-clamp"/>
    <property type="match status" value="1"/>
</dbReference>